<dbReference type="GO" id="GO:0045892">
    <property type="term" value="P:negative regulation of DNA-templated transcription"/>
    <property type="evidence" value="ECO:0007669"/>
    <property type="project" value="InterPro"/>
</dbReference>
<organism evidence="1 2">
    <name type="scientific">Ideonella aquatica</name>
    <dbReference type="NCBI Taxonomy" id="2824119"/>
    <lineage>
        <taxon>Bacteria</taxon>
        <taxon>Pseudomonadati</taxon>
        <taxon>Pseudomonadota</taxon>
        <taxon>Betaproteobacteria</taxon>
        <taxon>Burkholderiales</taxon>
        <taxon>Sphaerotilaceae</taxon>
        <taxon>Ideonella</taxon>
    </lineage>
</organism>
<dbReference type="Pfam" id="PF06953">
    <property type="entry name" value="ArsD"/>
    <property type="match status" value="1"/>
</dbReference>
<dbReference type="GO" id="GO:0003677">
    <property type="term" value="F:DNA binding"/>
    <property type="evidence" value="ECO:0007669"/>
    <property type="project" value="InterPro"/>
</dbReference>
<dbReference type="EMBL" id="JAGQDE010000001">
    <property type="protein sequence ID" value="MBQ0957753.1"/>
    <property type="molecule type" value="Genomic_DNA"/>
</dbReference>
<dbReference type="Proteomes" id="UP000678374">
    <property type="component" value="Unassembled WGS sequence"/>
</dbReference>
<protein>
    <submittedName>
        <fullName evidence="1">Arsenite efflux transporter metallochaperone ArsD</fullName>
    </submittedName>
</protein>
<keyword evidence="2" id="KW-1185">Reference proteome</keyword>
<dbReference type="GO" id="GO:0046685">
    <property type="term" value="P:response to arsenic-containing substance"/>
    <property type="evidence" value="ECO:0007669"/>
    <property type="project" value="InterPro"/>
</dbReference>
<sequence>MSKLEVYEPAMCCPTGVCGVSVDPVLVQFNADLQALGQSGVEIVRHSLSHNAAAFTTNADVMKEMGASMDRLPIVTVDGRIVSTGMYPSKAQLISKLGLDIPTAEKPRVKLGECGCAPGKCC</sequence>
<accession>A0A940YCN1</accession>
<evidence type="ECO:0000313" key="2">
    <source>
        <dbReference type="Proteomes" id="UP000678374"/>
    </source>
</evidence>
<gene>
    <name evidence="1" type="primary">arsD</name>
    <name evidence="1" type="ORF">KAK06_02175</name>
</gene>
<dbReference type="Gene3D" id="3.40.30.10">
    <property type="entry name" value="Glutaredoxin"/>
    <property type="match status" value="1"/>
</dbReference>
<name>A0A940YCN1_9BURK</name>
<comment type="caution">
    <text evidence="1">The sequence shown here is derived from an EMBL/GenBank/DDBJ whole genome shotgun (WGS) entry which is preliminary data.</text>
</comment>
<dbReference type="InterPro" id="IPR010712">
    <property type="entry name" value="Arsenical-R_ArsD"/>
</dbReference>
<proteinExistence type="predicted"/>
<dbReference type="AlphaFoldDB" id="A0A940YCN1"/>
<dbReference type="RefSeq" id="WP_210800134.1">
    <property type="nucleotide sequence ID" value="NZ_JAGQDE010000001.1"/>
</dbReference>
<reference evidence="1" key="1">
    <citation type="submission" date="2021-04" db="EMBL/GenBank/DDBJ databases">
        <title>The genome sequence of Ideonella sp. 4Y11.</title>
        <authorList>
            <person name="Liu Y."/>
        </authorList>
    </citation>
    <scope>NUCLEOTIDE SEQUENCE</scope>
    <source>
        <strain evidence="1">4Y11</strain>
    </source>
</reference>
<dbReference type="NCBIfam" id="NF033727">
    <property type="entry name" value="chaperon_ArsD"/>
    <property type="match status" value="1"/>
</dbReference>
<evidence type="ECO:0000313" key="1">
    <source>
        <dbReference type="EMBL" id="MBQ0957753.1"/>
    </source>
</evidence>